<name>A0A914VPB3_9BILA</name>
<evidence type="ECO:0000313" key="3">
    <source>
        <dbReference type="WBParaSite" id="PSAMB.scaffold22561size492.g38640.t1"/>
    </source>
</evidence>
<evidence type="ECO:0000313" key="2">
    <source>
        <dbReference type="Proteomes" id="UP000887566"/>
    </source>
</evidence>
<feature type="region of interest" description="Disordered" evidence="1">
    <location>
        <begin position="1"/>
        <end position="24"/>
    </location>
</feature>
<evidence type="ECO:0000313" key="4">
    <source>
        <dbReference type="WBParaSite" id="PSAMB.scaffold22651size485.g38674.t1"/>
    </source>
</evidence>
<dbReference type="WBParaSite" id="PSAMB.scaffold22561size492.g38640.t1">
    <property type="protein sequence ID" value="PSAMB.scaffold22561size492.g38640.t1"/>
    <property type="gene ID" value="PSAMB.scaffold22561size492.g38640"/>
</dbReference>
<dbReference type="Proteomes" id="UP000887566">
    <property type="component" value="Unplaced"/>
</dbReference>
<dbReference type="WBParaSite" id="PSAMB.scaffold22651size485.g38674.t1">
    <property type="protein sequence ID" value="PSAMB.scaffold22651size485.g38674.t1"/>
    <property type="gene ID" value="PSAMB.scaffold22651size485.g38674"/>
</dbReference>
<reference evidence="3 4" key="1">
    <citation type="submission" date="2022-11" db="UniProtKB">
        <authorList>
            <consortium name="WormBaseParasite"/>
        </authorList>
    </citation>
    <scope>IDENTIFICATION</scope>
</reference>
<dbReference type="AlphaFoldDB" id="A0A914VPB3"/>
<protein>
    <submittedName>
        <fullName evidence="3 4">Uncharacterized protein</fullName>
    </submittedName>
</protein>
<feature type="compositionally biased region" description="Polar residues" evidence="1">
    <location>
        <begin position="1"/>
        <end position="10"/>
    </location>
</feature>
<organism evidence="2 3">
    <name type="scientific">Plectus sambesii</name>
    <dbReference type="NCBI Taxonomy" id="2011161"/>
    <lineage>
        <taxon>Eukaryota</taxon>
        <taxon>Metazoa</taxon>
        <taxon>Ecdysozoa</taxon>
        <taxon>Nematoda</taxon>
        <taxon>Chromadorea</taxon>
        <taxon>Plectida</taxon>
        <taxon>Plectina</taxon>
        <taxon>Plectoidea</taxon>
        <taxon>Plectidae</taxon>
        <taxon>Plectus</taxon>
    </lineage>
</organism>
<accession>A0A914VPB3</accession>
<proteinExistence type="predicted"/>
<sequence>MPPANPTTNGVHEPRENGRISRGLSKTVENGGFVTNARLNVAKGLAQAAVADSKKECHIETPSYAF</sequence>
<keyword evidence="2" id="KW-1185">Reference proteome</keyword>
<evidence type="ECO:0000256" key="1">
    <source>
        <dbReference type="SAM" id="MobiDB-lite"/>
    </source>
</evidence>